<evidence type="ECO:0000313" key="3">
    <source>
        <dbReference type="Proteomes" id="UP000735302"/>
    </source>
</evidence>
<feature type="signal peptide" evidence="1">
    <location>
        <begin position="1"/>
        <end position="28"/>
    </location>
</feature>
<protein>
    <submittedName>
        <fullName evidence="2">Uncharacterized protein</fullName>
    </submittedName>
</protein>
<sequence length="231" mass="26800">MKYFKLITSACFSAMLLHCLIKVPDVAAQGVGDQCLCWQKLAQVIGKQTKPELDGGKPALWMTQPIYNLLGFESTDEERPRLSLSAEGQPEVNAHHGRQSALTKLLLRRSTRSKVFTENSLLYCNVCWALLRDLSSSKQTPKSLDTFATFSLYRSRLIFDRSKQIPETLIFEKFYYFLSFFRFFFWWHQQKSHDEQWVVITQTFYSCNDVSRTKSVGVRVQASQHSLTIRF</sequence>
<dbReference type="Proteomes" id="UP000735302">
    <property type="component" value="Unassembled WGS sequence"/>
</dbReference>
<keyword evidence="3" id="KW-1185">Reference proteome</keyword>
<comment type="caution">
    <text evidence="2">The sequence shown here is derived from an EMBL/GenBank/DDBJ whole genome shotgun (WGS) entry which is preliminary data.</text>
</comment>
<proteinExistence type="predicted"/>
<dbReference type="AlphaFoldDB" id="A0AAV4BPK5"/>
<reference evidence="2 3" key="1">
    <citation type="journal article" date="2021" name="Elife">
        <title>Chloroplast acquisition without the gene transfer in kleptoplastic sea slugs, Plakobranchus ocellatus.</title>
        <authorList>
            <person name="Maeda T."/>
            <person name="Takahashi S."/>
            <person name="Yoshida T."/>
            <person name="Shimamura S."/>
            <person name="Takaki Y."/>
            <person name="Nagai Y."/>
            <person name="Toyoda A."/>
            <person name="Suzuki Y."/>
            <person name="Arimoto A."/>
            <person name="Ishii H."/>
            <person name="Satoh N."/>
            <person name="Nishiyama T."/>
            <person name="Hasebe M."/>
            <person name="Maruyama T."/>
            <person name="Minagawa J."/>
            <person name="Obokata J."/>
            <person name="Shigenobu S."/>
        </authorList>
    </citation>
    <scope>NUCLEOTIDE SEQUENCE [LARGE SCALE GENOMIC DNA]</scope>
</reference>
<dbReference type="EMBL" id="BLXT01005252">
    <property type="protein sequence ID" value="GFO21307.1"/>
    <property type="molecule type" value="Genomic_DNA"/>
</dbReference>
<evidence type="ECO:0000313" key="2">
    <source>
        <dbReference type="EMBL" id="GFO21307.1"/>
    </source>
</evidence>
<keyword evidence="1" id="KW-0732">Signal</keyword>
<name>A0AAV4BPK5_9GAST</name>
<gene>
    <name evidence="2" type="ORF">PoB_004781200</name>
</gene>
<evidence type="ECO:0000256" key="1">
    <source>
        <dbReference type="SAM" id="SignalP"/>
    </source>
</evidence>
<feature type="chain" id="PRO_5043517443" evidence="1">
    <location>
        <begin position="29"/>
        <end position="231"/>
    </location>
</feature>
<accession>A0AAV4BPK5</accession>
<organism evidence="2 3">
    <name type="scientific">Plakobranchus ocellatus</name>
    <dbReference type="NCBI Taxonomy" id="259542"/>
    <lineage>
        <taxon>Eukaryota</taxon>
        <taxon>Metazoa</taxon>
        <taxon>Spiralia</taxon>
        <taxon>Lophotrochozoa</taxon>
        <taxon>Mollusca</taxon>
        <taxon>Gastropoda</taxon>
        <taxon>Heterobranchia</taxon>
        <taxon>Euthyneura</taxon>
        <taxon>Panpulmonata</taxon>
        <taxon>Sacoglossa</taxon>
        <taxon>Placobranchoidea</taxon>
        <taxon>Plakobranchidae</taxon>
        <taxon>Plakobranchus</taxon>
    </lineage>
</organism>